<feature type="compositionally biased region" description="Acidic residues" evidence="2">
    <location>
        <begin position="444"/>
        <end position="453"/>
    </location>
</feature>
<keyword evidence="1" id="KW-0175">Coiled coil</keyword>
<keyword evidence="3" id="KW-0132">Cell division</keyword>
<gene>
    <name evidence="3" type="ORF">HCR76_09335</name>
</gene>
<feature type="region of interest" description="Disordered" evidence="2">
    <location>
        <begin position="96"/>
        <end position="131"/>
    </location>
</feature>
<feature type="region of interest" description="Disordered" evidence="2">
    <location>
        <begin position="1"/>
        <end position="24"/>
    </location>
</feature>
<evidence type="ECO:0000256" key="1">
    <source>
        <dbReference type="SAM" id="Coils"/>
    </source>
</evidence>
<accession>A0ABX6YFA3</accession>
<dbReference type="RefSeq" id="WP_166993061.1">
    <property type="nucleotide sequence ID" value="NZ_CP061169.1"/>
</dbReference>
<feature type="coiled-coil region" evidence="1">
    <location>
        <begin position="202"/>
        <end position="269"/>
    </location>
</feature>
<sequence>MTESTTPSSEDQQSDQFFETFIHSQSVEQPEFTVAFRGYDKDEVNTAIGDLSGRLQRATTALDEALLRHREEVERARSENSTTSTELEEELAIAQARAADAENQVQTLTAEMLERPDDDEGDESEGQSRPQFEAVLRVAEEQATAIIQNATIQAERLLSAARDQEKSRRASLDADVARITAQAEQDADQVRLKMDTEYTAHEARIEREQAHVDEKVTQAEREAATIRTEAEKGAASLRALVTRETAEQRTEAEREVTEMNARVLEFEETLTRRQDDAQQEFLVLHNQAVAHAERITSDANEQVASSLEHAQRISARADDYEKLMRAQASQIEADAQIHARESLDRAQIKAKKIVDTVIEHSTSVLRDAEDRTRELRWQQQQLTSFMAEVRELIRPENGPSAESLHVINSPVSAADDDEDVDDAEDSREFVSEFVAEAPPAAPVDPEDEDAVED</sequence>
<name>A0ABX6YFA3_9MICO</name>
<feature type="compositionally biased region" description="Acidic residues" evidence="2">
    <location>
        <begin position="414"/>
        <end position="425"/>
    </location>
</feature>
<dbReference type="Proteomes" id="UP000662814">
    <property type="component" value="Chromosome"/>
</dbReference>
<organism evidence="3 4">
    <name type="scientific">Paramicrobacterium chengjingii</name>
    <dbReference type="NCBI Taxonomy" id="2769067"/>
    <lineage>
        <taxon>Bacteria</taxon>
        <taxon>Bacillati</taxon>
        <taxon>Actinomycetota</taxon>
        <taxon>Actinomycetes</taxon>
        <taxon>Micrococcales</taxon>
        <taxon>Microbacteriaceae</taxon>
        <taxon>Paramicrobacterium</taxon>
    </lineage>
</organism>
<dbReference type="EMBL" id="CP061169">
    <property type="protein sequence ID" value="QPZ37082.1"/>
    <property type="molecule type" value="Genomic_DNA"/>
</dbReference>
<evidence type="ECO:0000313" key="3">
    <source>
        <dbReference type="EMBL" id="QPZ37082.1"/>
    </source>
</evidence>
<feature type="compositionally biased region" description="Acidic residues" evidence="2">
    <location>
        <begin position="116"/>
        <end position="125"/>
    </location>
</feature>
<keyword evidence="4" id="KW-1185">Reference proteome</keyword>
<reference evidence="3 4" key="1">
    <citation type="submission" date="2020-12" db="EMBL/GenBank/DDBJ databases">
        <title>Microbacterium sp. HY060.</title>
        <authorList>
            <person name="Zhou J."/>
        </authorList>
    </citation>
    <scope>NUCLEOTIDE SEQUENCE [LARGE SCALE GENOMIC DNA]</scope>
    <source>
        <strain evidence="3 4">HY60</strain>
    </source>
</reference>
<evidence type="ECO:0000256" key="2">
    <source>
        <dbReference type="SAM" id="MobiDB-lite"/>
    </source>
</evidence>
<feature type="region of interest" description="Disordered" evidence="2">
    <location>
        <begin position="396"/>
        <end position="453"/>
    </location>
</feature>
<evidence type="ECO:0000313" key="4">
    <source>
        <dbReference type="Proteomes" id="UP000662814"/>
    </source>
</evidence>
<proteinExistence type="predicted"/>
<keyword evidence="3" id="KW-0131">Cell cycle</keyword>
<protein>
    <submittedName>
        <fullName evidence="3">Cell division initiation protein</fullName>
    </submittedName>
</protein>
<dbReference type="GO" id="GO:0051301">
    <property type="term" value="P:cell division"/>
    <property type="evidence" value="ECO:0007669"/>
    <property type="project" value="UniProtKB-KW"/>
</dbReference>